<dbReference type="AlphaFoldDB" id="A0AAD4HFF2"/>
<organism evidence="1 2">
    <name type="scientific">Suillus fuscotomentosus</name>
    <dbReference type="NCBI Taxonomy" id="1912939"/>
    <lineage>
        <taxon>Eukaryota</taxon>
        <taxon>Fungi</taxon>
        <taxon>Dikarya</taxon>
        <taxon>Basidiomycota</taxon>
        <taxon>Agaricomycotina</taxon>
        <taxon>Agaricomycetes</taxon>
        <taxon>Agaricomycetidae</taxon>
        <taxon>Boletales</taxon>
        <taxon>Suillineae</taxon>
        <taxon>Suillaceae</taxon>
        <taxon>Suillus</taxon>
    </lineage>
</organism>
<proteinExistence type="predicted"/>
<evidence type="ECO:0000313" key="1">
    <source>
        <dbReference type="EMBL" id="KAG1893504.1"/>
    </source>
</evidence>
<reference evidence="1" key="1">
    <citation type="journal article" date="2020" name="New Phytol.">
        <title>Comparative genomics reveals dynamic genome evolution in host specialist ectomycorrhizal fungi.</title>
        <authorList>
            <person name="Lofgren L.A."/>
            <person name="Nguyen N.H."/>
            <person name="Vilgalys R."/>
            <person name="Ruytinx J."/>
            <person name="Liao H.L."/>
            <person name="Branco S."/>
            <person name="Kuo A."/>
            <person name="LaButti K."/>
            <person name="Lipzen A."/>
            <person name="Andreopoulos W."/>
            <person name="Pangilinan J."/>
            <person name="Riley R."/>
            <person name="Hundley H."/>
            <person name="Na H."/>
            <person name="Barry K."/>
            <person name="Grigoriev I.V."/>
            <person name="Stajich J.E."/>
            <person name="Kennedy P.G."/>
        </authorList>
    </citation>
    <scope>NUCLEOTIDE SEQUENCE</scope>
    <source>
        <strain evidence="1">FC203</strain>
    </source>
</reference>
<dbReference type="RefSeq" id="XP_041219080.1">
    <property type="nucleotide sequence ID" value="XM_041364645.1"/>
</dbReference>
<dbReference type="Proteomes" id="UP001195769">
    <property type="component" value="Unassembled WGS sequence"/>
</dbReference>
<dbReference type="InterPro" id="IPR046521">
    <property type="entry name" value="DUF6698"/>
</dbReference>
<protein>
    <submittedName>
        <fullName evidence="1">Uncharacterized protein</fullName>
    </submittedName>
</protein>
<keyword evidence="2" id="KW-1185">Reference proteome</keyword>
<dbReference type="EMBL" id="JABBWK010000098">
    <property type="protein sequence ID" value="KAG1893504.1"/>
    <property type="molecule type" value="Genomic_DNA"/>
</dbReference>
<evidence type="ECO:0000313" key="2">
    <source>
        <dbReference type="Proteomes" id="UP001195769"/>
    </source>
</evidence>
<name>A0AAD4HFF2_9AGAM</name>
<gene>
    <name evidence="1" type="ORF">F5891DRAFT_1131252</name>
</gene>
<comment type="caution">
    <text evidence="1">The sequence shown here is derived from an EMBL/GenBank/DDBJ whole genome shotgun (WGS) entry which is preliminary data.</text>
</comment>
<accession>A0AAD4HFF2</accession>
<dbReference type="GeneID" id="64658943"/>
<sequence>MSDDQPEKSCGQCCKQVDALQLGPRKRPSVTDPLVHYGRHFGRTVHALCNFQALLTNGILRMGELVDAPEENFTAEERCEHRVFQELLKSVAGLEERLMQDRGDEVDIIAELLTKGASGARGDDTKSLKGSVLDWITPKGQNLVPPLARNVKIDRGFHHERTGALLCPAGIDWSNSETKAKLRSGEIIVTGDQWPLFLYADYRYDPEDPWNGLFQSALLAYKHVFTSPSSVDREPKATRSGNARIHEMTQVTLPSVAYIATQVRFALTSSPVFSRTDTVTDSERFYNSILDVFKDPDEKQEVDNLIVWWNRQVFPSFSTAQRPLAKNSALARIREKRAQMKELVLVPNSGNGGV</sequence>
<dbReference type="Pfam" id="PF20414">
    <property type="entry name" value="DUF6698"/>
    <property type="match status" value="1"/>
</dbReference>